<gene>
    <name evidence="3" type="ORF">GCM10009749_14920</name>
</gene>
<dbReference type="EMBL" id="BAAANJ010000004">
    <property type="protein sequence ID" value="GAA1807567.1"/>
    <property type="molecule type" value="Genomic_DNA"/>
</dbReference>
<organism evidence="3 4">
    <name type="scientific">Agromyces neolithicus</name>
    <dbReference type="NCBI Taxonomy" id="269420"/>
    <lineage>
        <taxon>Bacteria</taxon>
        <taxon>Bacillati</taxon>
        <taxon>Actinomycetota</taxon>
        <taxon>Actinomycetes</taxon>
        <taxon>Micrococcales</taxon>
        <taxon>Microbacteriaceae</taxon>
        <taxon>Agromyces</taxon>
    </lineage>
</organism>
<evidence type="ECO:0000259" key="1">
    <source>
        <dbReference type="Pfam" id="PF07905"/>
    </source>
</evidence>
<dbReference type="PANTHER" id="PTHR33744:SF1">
    <property type="entry name" value="DNA-BINDING TRANSCRIPTIONAL ACTIVATOR ADER"/>
    <property type="match status" value="1"/>
</dbReference>
<dbReference type="InterPro" id="IPR051448">
    <property type="entry name" value="CdaR-like_regulators"/>
</dbReference>
<dbReference type="PANTHER" id="PTHR33744">
    <property type="entry name" value="CARBOHYDRATE DIACID REGULATOR"/>
    <property type="match status" value="1"/>
</dbReference>
<evidence type="ECO:0000259" key="2">
    <source>
        <dbReference type="Pfam" id="PF13556"/>
    </source>
</evidence>
<reference evidence="3 4" key="1">
    <citation type="journal article" date="2019" name="Int. J. Syst. Evol. Microbiol.">
        <title>The Global Catalogue of Microorganisms (GCM) 10K type strain sequencing project: providing services to taxonomists for standard genome sequencing and annotation.</title>
        <authorList>
            <consortium name="The Broad Institute Genomics Platform"/>
            <consortium name="The Broad Institute Genome Sequencing Center for Infectious Disease"/>
            <person name="Wu L."/>
            <person name="Ma J."/>
        </authorList>
    </citation>
    <scope>NUCLEOTIDE SEQUENCE [LARGE SCALE GENOMIC DNA]</scope>
    <source>
        <strain evidence="3 4">JCM 14322</strain>
    </source>
</reference>
<accession>A0ABN2M2T6</accession>
<dbReference type="InterPro" id="IPR012914">
    <property type="entry name" value="PucR_dom"/>
</dbReference>
<evidence type="ECO:0000313" key="4">
    <source>
        <dbReference type="Proteomes" id="UP001500002"/>
    </source>
</evidence>
<keyword evidence="4" id="KW-1185">Reference proteome</keyword>
<dbReference type="RefSeq" id="WP_344295021.1">
    <property type="nucleotide sequence ID" value="NZ_BAAANJ010000004.1"/>
</dbReference>
<name>A0ABN2M2T6_9MICO</name>
<evidence type="ECO:0000313" key="3">
    <source>
        <dbReference type="EMBL" id="GAA1807567.1"/>
    </source>
</evidence>
<dbReference type="Proteomes" id="UP001500002">
    <property type="component" value="Unassembled WGS sequence"/>
</dbReference>
<dbReference type="Pfam" id="PF07905">
    <property type="entry name" value="PucR"/>
    <property type="match status" value="1"/>
</dbReference>
<feature type="domain" description="Purine catabolism PurC-like" evidence="1">
    <location>
        <begin position="28"/>
        <end position="142"/>
    </location>
</feature>
<sequence>MKPTVQTLLDRSELALRLLTAADALATGALDIPVVWAHTSDLPDPTPFLDTGHVLLTTGTQFGDASVGEGAAVATSDDAAFADAYVRRLREAGVAALGFGTEVIRAGTPDALVAACTTQGLPLFEVPYRVPFIAIARLVADLLAEDAYARQAWALAAQRAISLAALRPDGLSATLAELSHRLGTWVGLIDATGSLDREAPRGGLGQPALGEVVGEARSMLRRGQRASRTLLAAESTGTAQRLTLQTLGGGGALRGVLAIGDSPELDQAGREVVTAVIALAGLALEQNRDLDRARGHLRSGLLRSILAGDTALAERVAAEMWGELPHAPVRVMVTDAPLAHVDRLTELLELRVEERGGRLFFGRDGEQFVLLVEQHDAALADELASEFDLPVGVSDPVGASGGAGAGGGASAGAGGSIALAHEQAMRALERARETGAGVSYFEEISRQGVLAFLARTDARAVALATLAPLTEHDAANGTTLVTTTRTWLEHGGQFDATAQALGVHRHTVRSRIALAERLLGRDLSGFHARADLWAALLAVG</sequence>
<protein>
    <submittedName>
        <fullName evidence="3">PucR family transcriptional regulator</fullName>
    </submittedName>
</protein>
<feature type="domain" description="PucR C-terminal helix-turn-helix" evidence="2">
    <location>
        <begin position="480"/>
        <end position="538"/>
    </location>
</feature>
<dbReference type="Gene3D" id="1.10.10.2840">
    <property type="entry name" value="PucR C-terminal helix-turn-helix domain"/>
    <property type="match status" value="1"/>
</dbReference>
<dbReference type="InterPro" id="IPR042070">
    <property type="entry name" value="PucR_C-HTH_sf"/>
</dbReference>
<comment type="caution">
    <text evidence="3">The sequence shown here is derived from an EMBL/GenBank/DDBJ whole genome shotgun (WGS) entry which is preliminary data.</text>
</comment>
<dbReference type="InterPro" id="IPR025736">
    <property type="entry name" value="PucR_C-HTH_dom"/>
</dbReference>
<dbReference type="Pfam" id="PF13556">
    <property type="entry name" value="HTH_30"/>
    <property type="match status" value="1"/>
</dbReference>
<proteinExistence type="predicted"/>